<gene>
    <name evidence="9" type="ORF">G8759_17860</name>
</gene>
<dbReference type="KEGG" id="spib:G8759_17860"/>
<dbReference type="PANTHER" id="PTHR30183">
    <property type="entry name" value="MOLYBDENUM TRANSPORT SYSTEM PERMEASE PROTEIN MODB"/>
    <property type="match status" value="1"/>
</dbReference>
<evidence type="ECO:0000256" key="4">
    <source>
        <dbReference type="ARBA" id="ARBA00022692"/>
    </source>
</evidence>
<keyword evidence="10" id="KW-1185">Reference proteome</keyword>
<sequence>MRKGTLVFYALFILGFPLAGLFNAFSTSIGLTGPLATGLTGRYWQQLPTEASLLFSLGFSLYVAIISVGLAVVIALALVLKRQSMLKLTPFPTLLYVPLLFPSLVVAFYLFQLLSGSGWLSRITHTIGLTSTPDNFPAMIQDRIGLGIILAQVVLAFPFFTLLFQSLYDDVRLDDLRNLTRTLGATESQFHRRVAVPILLQRAAPTLVLYGVAVLGAYDIPLLLGRTYPQMLSVFITTRLQRFDLAELPTGYLIGFLSTVVLMAIIFWATKLTQRHAI</sequence>
<dbReference type="InterPro" id="IPR035906">
    <property type="entry name" value="MetI-like_sf"/>
</dbReference>
<keyword evidence="5 7" id="KW-1133">Transmembrane helix</keyword>
<evidence type="ECO:0000256" key="2">
    <source>
        <dbReference type="ARBA" id="ARBA00022448"/>
    </source>
</evidence>
<organism evidence="9 10">
    <name type="scientific">Spirosoma aureum</name>
    <dbReference type="NCBI Taxonomy" id="2692134"/>
    <lineage>
        <taxon>Bacteria</taxon>
        <taxon>Pseudomonadati</taxon>
        <taxon>Bacteroidota</taxon>
        <taxon>Cytophagia</taxon>
        <taxon>Cytophagales</taxon>
        <taxon>Cytophagaceae</taxon>
        <taxon>Spirosoma</taxon>
    </lineage>
</organism>
<dbReference type="AlphaFoldDB" id="A0A6G9AZH6"/>
<reference evidence="9 10" key="1">
    <citation type="submission" date="2020-03" db="EMBL/GenBank/DDBJ databases">
        <authorList>
            <person name="Kim M.K."/>
        </authorList>
    </citation>
    <scope>NUCLEOTIDE SEQUENCE [LARGE SCALE GENOMIC DNA]</scope>
    <source>
        <strain evidence="9 10">BT328</strain>
    </source>
</reference>
<dbReference type="GO" id="GO:0005886">
    <property type="term" value="C:plasma membrane"/>
    <property type="evidence" value="ECO:0007669"/>
    <property type="project" value="UniProtKB-SubCell"/>
</dbReference>
<evidence type="ECO:0000259" key="8">
    <source>
        <dbReference type="PROSITE" id="PS50928"/>
    </source>
</evidence>
<accession>A0A6G9AZH6</accession>
<feature type="transmembrane region" description="Helical" evidence="7">
    <location>
        <begin position="51"/>
        <end position="79"/>
    </location>
</feature>
<feature type="transmembrane region" description="Helical" evidence="7">
    <location>
        <begin position="7"/>
        <end position="31"/>
    </location>
</feature>
<evidence type="ECO:0000256" key="1">
    <source>
        <dbReference type="ARBA" id="ARBA00004651"/>
    </source>
</evidence>
<keyword evidence="6 7" id="KW-0472">Membrane</keyword>
<evidence type="ECO:0000256" key="5">
    <source>
        <dbReference type="ARBA" id="ARBA00022989"/>
    </source>
</evidence>
<keyword evidence="2 7" id="KW-0813">Transport</keyword>
<proteinExistence type="inferred from homology"/>
<dbReference type="Pfam" id="PF00528">
    <property type="entry name" value="BPD_transp_1"/>
    <property type="match status" value="1"/>
</dbReference>
<feature type="domain" description="ABC transmembrane type-1" evidence="8">
    <location>
        <begin position="53"/>
        <end position="269"/>
    </location>
</feature>
<feature type="transmembrane region" description="Helical" evidence="7">
    <location>
        <begin position="207"/>
        <end position="228"/>
    </location>
</feature>
<feature type="transmembrane region" description="Helical" evidence="7">
    <location>
        <begin position="91"/>
        <end position="111"/>
    </location>
</feature>
<dbReference type="InterPro" id="IPR000515">
    <property type="entry name" value="MetI-like"/>
</dbReference>
<keyword evidence="4 7" id="KW-0812">Transmembrane</keyword>
<evidence type="ECO:0000313" key="9">
    <source>
        <dbReference type="EMBL" id="QIP17862.1"/>
    </source>
</evidence>
<evidence type="ECO:0000256" key="7">
    <source>
        <dbReference type="RuleBase" id="RU363032"/>
    </source>
</evidence>
<comment type="similarity">
    <text evidence="7">Belongs to the binding-protein-dependent transport system permease family.</text>
</comment>
<name>A0A6G9AZH6_9BACT</name>
<keyword evidence="3" id="KW-1003">Cell membrane</keyword>
<feature type="transmembrane region" description="Helical" evidence="7">
    <location>
        <begin position="248"/>
        <end position="269"/>
    </location>
</feature>
<evidence type="ECO:0000256" key="3">
    <source>
        <dbReference type="ARBA" id="ARBA00022475"/>
    </source>
</evidence>
<dbReference type="CDD" id="cd06261">
    <property type="entry name" value="TM_PBP2"/>
    <property type="match status" value="1"/>
</dbReference>
<dbReference type="Gene3D" id="1.10.3720.10">
    <property type="entry name" value="MetI-like"/>
    <property type="match status" value="1"/>
</dbReference>
<dbReference type="GO" id="GO:0055085">
    <property type="term" value="P:transmembrane transport"/>
    <property type="evidence" value="ECO:0007669"/>
    <property type="project" value="InterPro"/>
</dbReference>
<evidence type="ECO:0000256" key="6">
    <source>
        <dbReference type="ARBA" id="ARBA00023136"/>
    </source>
</evidence>
<dbReference type="Proteomes" id="UP000501802">
    <property type="component" value="Chromosome"/>
</dbReference>
<dbReference type="SUPFAM" id="SSF161098">
    <property type="entry name" value="MetI-like"/>
    <property type="match status" value="1"/>
</dbReference>
<feature type="transmembrane region" description="Helical" evidence="7">
    <location>
        <begin position="144"/>
        <end position="164"/>
    </location>
</feature>
<comment type="subcellular location">
    <subcellularLocation>
        <location evidence="1 7">Cell membrane</location>
        <topology evidence="1 7">Multi-pass membrane protein</topology>
    </subcellularLocation>
</comment>
<protein>
    <submittedName>
        <fullName evidence="9">ABC transporter permease subunit</fullName>
    </submittedName>
</protein>
<dbReference type="PANTHER" id="PTHR30183:SF9">
    <property type="entry name" value="THIAMINE TRANSPORT SYSTEM PERMEASE PROTEIN THIP"/>
    <property type="match status" value="1"/>
</dbReference>
<dbReference type="EMBL" id="CP050063">
    <property type="protein sequence ID" value="QIP17862.1"/>
    <property type="molecule type" value="Genomic_DNA"/>
</dbReference>
<evidence type="ECO:0000313" key="10">
    <source>
        <dbReference type="Proteomes" id="UP000501802"/>
    </source>
</evidence>
<dbReference type="PROSITE" id="PS50928">
    <property type="entry name" value="ABC_TM1"/>
    <property type="match status" value="1"/>
</dbReference>